<keyword evidence="1" id="KW-0129">CBS domain</keyword>
<dbReference type="EMBL" id="RIZI01000155">
    <property type="protein sequence ID" value="RNF63744.1"/>
    <property type="molecule type" value="Genomic_DNA"/>
</dbReference>
<dbReference type="Pfam" id="PF00571">
    <property type="entry name" value="CBS"/>
    <property type="match status" value="1"/>
</dbReference>
<dbReference type="Gene3D" id="3.10.580.10">
    <property type="entry name" value="CBS-domain"/>
    <property type="match status" value="1"/>
</dbReference>
<dbReference type="AlphaFoldDB" id="A0A3M8R998"/>
<sequence>MTRFRPLHRTRLLPGTLICPFDSGLSARVEITDPALAVMTDLRRVPAVTIPADSAIDVAMQRMMHAGVRLLLVLGEYAAVVGLVTARDIMGEKPVRIAAANRIPRDAVKVGEIMVPEGQIEVLDLAEVGRSAVGDVVLTLREAGRQHALVMEAGDPPQIRGIFSISQIGRQLGVKIQSTAVVQSFAELEHLLVNSS</sequence>
<proteinExistence type="predicted"/>
<dbReference type="PROSITE" id="PS51371">
    <property type="entry name" value="CBS"/>
    <property type="match status" value="1"/>
</dbReference>
<dbReference type="OrthoDB" id="5295117at2"/>
<name>A0A3M8R998_9PROT</name>
<dbReference type="SUPFAM" id="SSF54631">
    <property type="entry name" value="CBS-domain pair"/>
    <property type="match status" value="1"/>
</dbReference>
<dbReference type="InterPro" id="IPR000644">
    <property type="entry name" value="CBS_dom"/>
</dbReference>
<accession>A0A3M8R998</accession>
<protein>
    <submittedName>
        <fullName evidence="3">CBS domain-containing protein</fullName>
    </submittedName>
</protein>
<gene>
    <name evidence="3" type="ORF">EC580_06335</name>
</gene>
<feature type="domain" description="CBS" evidence="2">
    <location>
        <begin position="39"/>
        <end position="100"/>
    </location>
</feature>
<organism evidence="3">
    <name type="scientific">Acidithiobacillus sulfuriphilus</name>
    <dbReference type="NCBI Taxonomy" id="1867749"/>
    <lineage>
        <taxon>Bacteria</taxon>
        <taxon>Pseudomonadati</taxon>
        <taxon>Pseudomonadota</taxon>
        <taxon>Acidithiobacillia</taxon>
        <taxon>Acidithiobacillales</taxon>
        <taxon>Acidithiobacillaceae</taxon>
        <taxon>Acidithiobacillus</taxon>
    </lineage>
</organism>
<dbReference type="InterPro" id="IPR046342">
    <property type="entry name" value="CBS_dom_sf"/>
</dbReference>
<reference evidence="3" key="1">
    <citation type="submission" date="2018-10" db="EMBL/GenBank/DDBJ databases">
        <title>Acidithiobacillus sulfuriphilus sp. nov.: an extremely acidophilic sulfur-oxidizing chemolithotroph isolated from a neutral pH environment.</title>
        <authorList>
            <person name="Falagan C."/>
            <person name="Moya-Beltran A."/>
            <person name="Quatrini R."/>
            <person name="Johnson D.B."/>
        </authorList>
    </citation>
    <scope>NUCLEOTIDE SEQUENCE [LARGE SCALE GENOMIC DNA]</scope>
    <source>
        <strain evidence="3">CJ-2</strain>
    </source>
</reference>
<evidence type="ECO:0000256" key="1">
    <source>
        <dbReference type="PROSITE-ProRule" id="PRU00703"/>
    </source>
</evidence>
<comment type="caution">
    <text evidence="3">The sequence shown here is derived from an EMBL/GenBank/DDBJ whole genome shotgun (WGS) entry which is preliminary data.</text>
</comment>
<evidence type="ECO:0000313" key="3">
    <source>
        <dbReference type="EMBL" id="RNF63744.1"/>
    </source>
</evidence>
<evidence type="ECO:0000259" key="2">
    <source>
        <dbReference type="PROSITE" id="PS51371"/>
    </source>
</evidence>
<dbReference type="RefSeq" id="WP_123103291.1">
    <property type="nucleotide sequence ID" value="NZ_CP127527.1"/>
</dbReference>